<feature type="domain" description="Ig-like" evidence="1">
    <location>
        <begin position="58"/>
        <end position="129"/>
    </location>
</feature>
<gene>
    <name evidence="2" type="ORF">TBIB3V08_LOCUS7467</name>
</gene>
<proteinExistence type="predicted"/>
<evidence type="ECO:0000313" key="2">
    <source>
        <dbReference type="EMBL" id="CAD7445106.1"/>
    </source>
</evidence>
<reference evidence="2" key="1">
    <citation type="submission" date="2020-11" db="EMBL/GenBank/DDBJ databases">
        <authorList>
            <person name="Tran Van P."/>
        </authorList>
    </citation>
    <scope>NUCLEOTIDE SEQUENCE</scope>
</reference>
<dbReference type="AlphaFoldDB" id="A0A7R9I3F0"/>
<dbReference type="InterPro" id="IPR013783">
    <property type="entry name" value="Ig-like_fold"/>
</dbReference>
<dbReference type="InterPro" id="IPR036179">
    <property type="entry name" value="Ig-like_dom_sf"/>
</dbReference>
<dbReference type="SUPFAM" id="SSF48726">
    <property type="entry name" value="Immunoglobulin"/>
    <property type="match status" value="1"/>
</dbReference>
<dbReference type="Gene3D" id="2.60.40.10">
    <property type="entry name" value="Immunoglobulins"/>
    <property type="match status" value="1"/>
</dbReference>
<accession>A0A7R9I3F0</accession>
<name>A0A7R9I3F0_9NEOP</name>
<dbReference type="PROSITE" id="PS50835">
    <property type="entry name" value="IG_LIKE"/>
    <property type="match status" value="1"/>
</dbReference>
<sequence length="320" mass="35923">MKSQEAYPYCPHSESLEMTKSLPEKIIHMARRCETFSVNQSVHPPLRRPTLDLFFDIWLQLGNGIFAEHQDWVSLNNSKILVVLKYDFSVKTEVNSVGAMSRLYIANANKHDSGNYTCSLADVASATIAVHVLNGCIKLNTNTKHNPPYEYPTRVINEILMPSRMTTKNKFVACSFNMGLEGGPKYPFGFYTHVLITVICIPVIGNPVYYESTPYTRRINIAARGPCFAKAMLMVSRIKVAQLQTYAYRGKDCKTLLVISLSVVPTSTYGGKDCKTLLVISLSVVPTWAYRGKDCKTLLVISLSVVPTWGIEERTARRYS</sequence>
<dbReference type="InterPro" id="IPR007110">
    <property type="entry name" value="Ig-like_dom"/>
</dbReference>
<organism evidence="2">
    <name type="scientific">Timema bartmani</name>
    <dbReference type="NCBI Taxonomy" id="61472"/>
    <lineage>
        <taxon>Eukaryota</taxon>
        <taxon>Metazoa</taxon>
        <taxon>Ecdysozoa</taxon>
        <taxon>Arthropoda</taxon>
        <taxon>Hexapoda</taxon>
        <taxon>Insecta</taxon>
        <taxon>Pterygota</taxon>
        <taxon>Neoptera</taxon>
        <taxon>Polyneoptera</taxon>
        <taxon>Phasmatodea</taxon>
        <taxon>Timematodea</taxon>
        <taxon>Timematoidea</taxon>
        <taxon>Timematidae</taxon>
        <taxon>Timema</taxon>
    </lineage>
</organism>
<evidence type="ECO:0000259" key="1">
    <source>
        <dbReference type="PROSITE" id="PS50835"/>
    </source>
</evidence>
<dbReference type="EMBL" id="OD567084">
    <property type="protein sequence ID" value="CAD7445106.1"/>
    <property type="molecule type" value="Genomic_DNA"/>
</dbReference>
<protein>
    <recommendedName>
        <fullName evidence="1">Ig-like domain-containing protein</fullName>
    </recommendedName>
</protein>